<dbReference type="Pfam" id="PF02518">
    <property type="entry name" value="HATPase_c"/>
    <property type="match status" value="1"/>
</dbReference>
<dbReference type="SUPFAM" id="SSF55890">
    <property type="entry name" value="Sporulation response regulatory protein Spo0B"/>
    <property type="match status" value="1"/>
</dbReference>
<dbReference type="InterPro" id="IPR016120">
    <property type="entry name" value="Sig_transdc_His_kin_SpoOB"/>
</dbReference>
<comment type="subcellular location">
    <subcellularLocation>
        <location evidence="2">Cell membrane</location>
        <topology evidence="2">Multi-pass membrane protein</topology>
    </subcellularLocation>
</comment>
<evidence type="ECO:0000259" key="15">
    <source>
        <dbReference type="PROSITE" id="PS50109"/>
    </source>
</evidence>
<gene>
    <name evidence="16" type="ORF">IGC_05593</name>
</gene>
<dbReference type="PANTHER" id="PTHR43547:SF3">
    <property type="entry name" value="SENSOR PROTEIN CITS"/>
    <property type="match status" value="1"/>
</dbReference>
<dbReference type="FunFam" id="3.30.450.20:FF:000018">
    <property type="entry name" value="Sensor histidine kinase DcuS"/>
    <property type="match status" value="1"/>
</dbReference>
<evidence type="ECO:0000256" key="3">
    <source>
        <dbReference type="ARBA" id="ARBA00012438"/>
    </source>
</evidence>
<evidence type="ECO:0000256" key="6">
    <source>
        <dbReference type="ARBA" id="ARBA00022679"/>
    </source>
</evidence>
<keyword evidence="8" id="KW-0547">Nucleotide-binding</keyword>
<dbReference type="InterPro" id="IPR013767">
    <property type="entry name" value="PAS_fold"/>
</dbReference>
<dbReference type="EMBL" id="AHEA01000055">
    <property type="protein sequence ID" value="EJQ71868.1"/>
    <property type="molecule type" value="Genomic_DNA"/>
</dbReference>
<keyword evidence="6" id="KW-0808">Transferase</keyword>
<evidence type="ECO:0000256" key="7">
    <source>
        <dbReference type="ARBA" id="ARBA00022692"/>
    </source>
</evidence>
<keyword evidence="7 14" id="KW-0812">Transmembrane</keyword>
<feature type="transmembrane region" description="Helical" evidence="14">
    <location>
        <begin position="55"/>
        <end position="78"/>
    </location>
</feature>
<organism evidence="16 17">
    <name type="scientific">Bacillus cereus HuA4-10</name>
    <dbReference type="NCBI Taxonomy" id="1053206"/>
    <lineage>
        <taxon>Bacteria</taxon>
        <taxon>Bacillati</taxon>
        <taxon>Bacillota</taxon>
        <taxon>Bacilli</taxon>
        <taxon>Bacillales</taxon>
        <taxon>Bacillaceae</taxon>
        <taxon>Bacillus</taxon>
        <taxon>Bacillus cereus group</taxon>
    </lineage>
</organism>
<evidence type="ECO:0000256" key="14">
    <source>
        <dbReference type="SAM" id="Phobius"/>
    </source>
</evidence>
<evidence type="ECO:0000313" key="17">
    <source>
        <dbReference type="Proteomes" id="UP000006977"/>
    </source>
</evidence>
<dbReference type="CDD" id="cd18773">
    <property type="entry name" value="PDC1_HK_sensor"/>
    <property type="match status" value="1"/>
</dbReference>
<comment type="catalytic activity">
    <reaction evidence="1">
        <text>ATP + protein L-histidine = ADP + protein N-phospho-L-histidine.</text>
        <dbReference type="EC" id="2.7.13.3"/>
    </reaction>
</comment>
<accession>J7ZR45</accession>
<dbReference type="Proteomes" id="UP000006977">
    <property type="component" value="Unassembled WGS sequence"/>
</dbReference>
<dbReference type="InterPro" id="IPR004358">
    <property type="entry name" value="Sig_transdc_His_kin-like_C"/>
</dbReference>
<dbReference type="GO" id="GO:0005886">
    <property type="term" value="C:plasma membrane"/>
    <property type="evidence" value="ECO:0007669"/>
    <property type="project" value="UniProtKB-SubCell"/>
</dbReference>
<dbReference type="HOGENOM" id="CLU_020211_11_2_9"/>
<dbReference type="PROSITE" id="PS50109">
    <property type="entry name" value="HIS_KIN"/>
    <property type="match status" value="1"/>
</dbReference>
<evidence type="ECO:0000256" key="10">
    <source>
        <dbReference type="ARBA" id="ARBA00022840"/>
    </source>
</evidence>
<protein>
    <recommendedName>
        <fullName evidence="3">histidine kinase</fullName>
        <ecNumber evidence="3">2.7.13.3</ecNumber>
    </recommendedName>
</protein>
<dbReference type="Pfam" id="PF17203">
    <property type="entry name" value="sCache_3_2"/>
    <property type="match status" value="1"/>
</dbReference>
<keyword evidence="5" id="KW-0597">Phosphoprotein</keyword>
<feature type="transmembrane region" description="Helical" evidence="14">
    <location>
        <begin position="218"/>
        <end position="237"/>
    </location>
</feature>
<keyword evidence="12" id="KW-0902">Two-component regulatory system</keyword>
<evidence type="ECO:0000256" key="1">
    <source>
        <dbReference type="ARBA" id="ARBA00000085"/>
    </source>
</evidence>
<evidence type="ECO:0000256" key="4">
    <source>
        <dbReference type="ARBA" id="ARBA00022475"/>
    </source>
</evidence>
<evidence type="ECO:0000256" key="12">
    <source>
        <dbReference type="ARBA" id="ARBA00023012"/>
    </source>
</evidence>
<evidence type="ECO:0000256" key="8">
    <source>
        <dbReference type="ARBA" id="ARBA00022741"/>
    </source>
</evidence>
<dbReference type="InterPro" id="IPR003594">
    <property type="entry name" value="HATPase_dom"/>
</dbReference>
<evidence type="ECO:0000256" key="13">
    <source>
        <dbReference type="ARBA" id="ARBA00023136"/>
    </source>
</evidence>
<comment type="caution">
    <text evidence="16">The sequence shown here is derived from an EMBL/GenBank/DDBJ whole genome shotgun (WGS) entry which is preliminary data.</text>
</comment>
<dbReference type="Gene3D" id="3.30.450.20">
    <property type="entry name" value="PAS domain"/>
    <property type="match status" value="2"/>
</dbReference>
<keyword evidence="10" id="KW-0067">ATP-binding</keyword>
<dbReference type="AlphaFoldDB" id="J7ZR45"/>
<evidence type="ECO:0000256" key="11">
    <source>
        <dbReference type="ARBA" id="ARBA00022989"/>
    </source>
</evidence>
<dbReference type="InterPro" id="IPR029151">
    <property type="entry name" value="Sensor-like_sf"/>
</dbReference>
<dbReference type="FunFam" id="3.30.565.10:FF:000041">
    <property type="entry name" value="Sensor histidine kinase DcuS"/>
    <property type="match status" value="1"/>
</dbReference>
<proteinExistence type="predicted"/>
<keyword evidence="11 14" id="KW-1133">Transmembrane helix</keyword>
<dbReference type="PANTHER" id="PTHR43547">
    <property type="entry name" value="TWO-COMPONENT HISTIDINE KINASE"/>
    <property type="match status" value="1"/>
</dbReference>
<dbReference type="Gene3D" id="1.10.287.130">
    <property type="match status" value="1"/>
</dbReference>
<sequence>MLRFFFYEDKNKEICSNRVMIKCNNKKTVFSLNSIFIHVRGMVLKFKKLKLQPRITLTISTLILVVLMLTSYLFYYILSGTVEEQIGKRALHVAKTVAAIPEIGEAFQKENPASIIQPIAEKIRIDTDADFIVVGNKEGIRYAHPKKDKIGEAMVGGDNKGVLLEGKSYVSKATGSLGPSLRGKVPIRNQDNEIIGVVSVGFSMDDIHGAVEVYGKRVFWITVIGLLIGIIGSIYLAGSIKRMMFGMEPEEISSLYEEHSTVIQSVREGIIVIDKNGMVSLVNQAAYDILSLNKRRSIIGEFILNVIPNSSILEVLQNGEEQFDRQLNIRGQAVIANRLPIKVNNKVTGVVSSLRLKSEMDQLTAELSQTKQYTEALRAQTHEYNNLLYTLSGLIQLESYEDALELIHKETAVYQDFVQFIMKRIQNPWLGGILIGFYNRARELKIDFVLDRESSLEKLSPHIESNYVVSILGNLITNAFEAIERNQEYDKRVRMFVTDIGEEILIEVEDSGQGIQDEIITSIFYKGFSTKEGEKRGYGLAKVKELVEDLNGSIAIEKGDLGGALFIIALPKERGEL</sequence>
<evidence type="ECO:0000256" key="5">
    <source>
        <dbReference type="ARBA" id="ARBA00022553"/>
    </source>
</evidence>
<dbReference type="SUPFAM" id="SSF103190">
    <property type="entry name" value="Sensory domain-like"/>
    <property type="match status" value="1"/>
</dbReference>
<feature type="domain" description="Histidine kinase" evidence="15">
    <location>
        <begin position="379"/>
        <end position="574"/>
    </location>
</feature>
<dbReference type="SUPFAM" id="SSF55785">
    <property type="entry name" value="PYP-like sensor domain (PAS domain)"/>
    <property type="match status" value="1"/>
</dbReference>
<dbReference type="GO" id="GO:0006355">
    <property type="term" value="P:regulation of DNA-templated transcription"/>
    <property type="evidence" value="ECO:0007669"/>
    <property type="project" value="InterPro"/>
</dbReference>
<name>J7ZR45_BACCE</name>
<dbReference type="Gene3D" id="3.30.565.10">
    <property type="entry name" value="Histidine kinase-like ATPase, C-terminal domain"/>
    <property type="match status" value="1"/>
</dbReference>
<evidence type="ECO:0000256" key="2">
    <source>
        <dbReference type="ARBA" id="ARBA00004651"/>
    </source>
</evidence>
<evidence type="ECO:0000256" key="9">
    <source>
        <dbReference type="ARBA" id="ARBA00022777"/>
    </source>
</evidence>
<evidence type="ECO:0000313" key="16">
    <source>
        <dbReference type="EMBL" id="EJQ71868.1"/>
    </source>
</evidence>
<dbReference type="EC" id="2.7.13.3" evidence="3"/>
<dbReference type="Pfam" id="PF00989">
    <property type="entry name" value="PAS"/>
    <property type="match status" value="1"/>
</dbReference>
<dbReference type="InterPro" id="IPR036890">
    <property type="entry name" value="HATPase_C_sf"/>
</dbReference>
<dbReference type="PRINTS" id="PR00344">
    <property type="entry name" value="BCTRLSENSOR"/>
</dbReference>
<keyword evidence="9" id="KW-0418">Kinase</keyword>
<dbReference type="InterPro" id="IPR005467">
    <property type="entry name" value="His_kinase_dom"/>
</dbReference>
<dbReference type="PATRIC" id="fig|1053206.3.peg.5727"/>
<dbReference type="SUPFAM" id="SSF55874">
    <property type="entry name" value="ATPase domain of HSP90 chaperone/DNA topoisomerase II/histidine kinase"/>
    <property type="match status" value="1"/>
</dbReference>
<reference evidence="16 17" key="1">
    <citation type="submission" date="2012-04" db="EMBL/GenBank/DDBJ databases">
        <title>The Genome Sequence of Bacillus cereus HuA4-10.</title>
        <authorList>
            <consortium name="The Broad Institute Genome Sequencing Platform"/>
            <consortium name="The Broad Institute Genome Sequencing Center for Infectious Disease"/>
            <person name="Feldgarden M."/>
            <person name="Van der Auwera G.A."/>
            <person name="Mahillon J."/>
            <person name="Duprez V."/>
            <person name="Timmery S."/>
            <person name="Mattelet C."/>
            <person name="Dierick K."/>
            <person name="Sun M."/>
            <person name="Yu Z."/>
            <person name="Zhu L."/>
            <person name="Hu X."/>
            <person name="Shank E.B."/>
            <person name="Swiecicka I."/>
            <person name="Hansen B.M."/>
            <person name="Andrup L."/>
            <person name="Young S.K."/>
            <person name="Zeng Q."/>
            <person name="Gargeya S."/>
            <person name="Fitzgerald M."/>
            <person name="Haas B."/>
            <person name="Abouelleil A."/>
            <person name="Alvarado L."/>
            <person name="Arachchi H.M."/>
            <person name="Berlin A."/>
            <person name="Chapman S.B."/>
            <person name="Goldberg J."/>
            <person name="Griggs A."/>
            <person name="Gujja S."/>
            <person name="Hansen M."/>
            <person name="Howarth C."/>
            <person name="Imamovic A."/>
            <person name="Larimer J."/>
            <person name="McCowen C."/>
            <person name="Montmayeur A."/>
            <person name="Murphy C."/>
            <person name="Neiman D."/>
            <person name="Pearson M."/>
            <person name="Priest M."/>
            <person name="Roberts A."/>
            <person name="Saif S."/>
            <person name="Shea T."/>
            <person name="Sisk P."/>
            <person name="Sykes S."/>
            <person name="Wortman J."/>
            <person name="Nusbaum C."/>
            <person name="Birren B."/>
        </authorList>
    </citation>
    <scope>NUCLEOTIDE SEQUENCE [LARGE SCALE GENOMIC DNA]</scope>
    <source>
        <strain evidence="16 17">HuA4-10</strain>
    </source>
</reference>
<dbReference type="GO" id="GO:0000155">
    <property type="term" value="F:phosphorelay sensor kinase activity"/>
    <property type="evidence" value="ECO:0007669"/>
    <property type="project" value="InterPro"/>
</dbReference>
<keyword evidence="4" id="KW-1003">Cell membrane</keyword>
<keyword evidence="13 14" id="KW-0472">Membrane</keyword>
<dbReference type="FunFam" id="1.10.287.130:FF:000011">
    <property type="entry name" value="Sensor histidine kinase DcuS"/>
    <property type="match status" value="1"/>
</dbReference>
<dbReference type="InterPro" id="IPR035965">
    <property type="entry name" value="PAS-like_dom_sf"/>
</dbReference>
<dbReference type="GO" id="GO:0005524">
    <property type="term" value="F:ATP binding"/>
    <property type="evidence" value="ECO:0007669"/>
    <property type="project" value="UniProtKB-KW"/>
</dbReference>
<dbReference type="InterPro" id="IPR033463">
    <property type="entry name" value="sCache_3"/>
</dbReference>
<dbReference type="SMART" id="SM00387">
    <property type="entry name" value="HATPase_c"/>
    <property type="match status" value="1"/>
</dbReference>